<comment type="caution">
    <text evidence="2">The sequence shown here is derived from an EMBL/GenBank/DDBJ whole genome shotgun (WGS) entry which is preliminary data.</text>
</comment>
<evidence type="ECO:0000313" key="2">
    <source>
        <dbReference type="EMBL" id="ODM06899.1"/>
    </source>
</evidence>
<reference evidence="2 3" key="1">
    <citation type="submission" date="2016-07" db="EMBL/GenBank/DDBJ databases">
        <title>Characterization of isolates of Eisenbergiella tayi derived from blood cultures, using whole genome sequencing.</title>
        <authorList>
            <person name="Burdz T."/>
            <person name="Wiebe D."/>
            <person name="Huynh C."/>
            <person name="Bernard K."/>
        </authorList>
    </citation>
    <scope>NUCLEOTIDE SEQUENCE [LARGE SCALE GENOMIC DNA]</scope>
    <source>
        <strain evidence="2 3">NML 110608</strain>
    </source>
</reference>
<dbReference type="SUPFAM" id="SSF141868">
    <property type="entry name" value="EAL domain-like"/>
    <property type="match status" value="1"/>
</dbReference>
<accession>A0A1E3AE01</accession>
<gene>
    <name evidence="2" type="primary">yjcC</name>
    <name evidence="2" type="ORF">BEI61_02789</name>
</gene>
<feature type="domain" description="EAL" evidence="1">
    <location>
        <begin position="1"/>
        <end position="184"/>
    </location>
</feature>
<dbReference type="EMBL" id="MCGH01000002">
    <property type="protein sequence ID" value="ODM06899.1"/>
    <property type="molecule type" value="Genomic_DNA"/>
</dbReference>
<dbReference type="InterPro" id="IPR001633">
    <property type="entry name" value="EAL_dom"/>
</dbReference>
<dbReference type="Gene3D" id="3.20.20.450">
    <property type="entry name" value="EAL domain"/>
    <property type="match status" value="1"/>
</dbReference>
<dbReference type="PATRIC" id="fig|1432052.4.peg.3110"/>
<sequence>MDEVCKLLTKWKGTRFADMQLSLNFSRITMFDNNFFNEFRSVFSRYDLNPQQLELEVTETQETLNKKQMAHLLEELKKHNFNIALDDFGVEYSSYEFLMMADFDILKIDKGIIQKYEEAERGKTLVKHIVDMGHSIGARCCAEGVETREQFDYMKEIGCDYVQGYIVEKPMAVEQFEQKYMFSGEKEIF</sequence>
<dbReference type="PROSITE" id="PS50883">
    <property type="entry name" value="EAL"/>
    <property type="match status" value="1"/>
</dbReference>
<dbReference type="Pfam" id="PF00563">
    <property type="entry name" value="EAL"/>
    <property type="match status" value="1"/>
</dbReference>
<organism evidence="2 3">
    <name type="scientific">Eisenbergiella tayi</name>
    <dbReference type="NCBI Taxonomy" id="1432052"/>
    <lineage>
        <taxon>Bacteria</taxon>
        <taxon>Bacillati</taxon>
        <taxon>Bacillota</taxon>
        <taxon>Clostridia</taxon>
        <taxon>Lachnospirales</taxon>
        <taxon>Lachnospiraceae</taxon>
        <taxon>Eisenbergiella</taxon>
    </lineage>
</organism>
<dbReference type="InterPro" id="IPR050706">
    <property type="entry name" value="Cyclic-di-GMP_PDE-like"/>
</dbReference>
<dbReference type="GO" id="GO:0071111">
    <property type="term" value="F:cyclic-guanylate-specific phosphodiesterase activity"/>
    <property type="evidence" value="ECO:0007669"/>
    <property type="project" value="InterPro"/>
</dbReference>
<dbReference type="PANTHER" id="PTHR33121">
    <property type="entry name" value="CYCLIC DI-GMP PHOSPHODIESTERASE PDEF"/>
    <property type="match status" value="1"/>
</dbReference>
<protein>
    <submittedName>
        <fullName evidence="2">Putative membrane protein YjcC</fullName>
    </submittedName>
</protein>
<dbReference type="SMART" id="SM00052">
    <property type="entry name" value="EAL"/>
    <property type="match status" value="1"/>
</dbReference>
<dbReference type="InterPro" id="IPR035919">
    <property type="entry name" value="EAL_sf"/>
</dbReference>
<name>A0A1E3AE01_9FIRM</name>
<dbReference type="AlphaFoldDB" id="A0A1E3AE01"/>
<evidence type="ECO:0000313" key="3">
    <source>
        <dbReference type="Proteomes" id="UP000094067"/>
    </source>
</evidence>
<dbReference type="Proteomes" id="UP000094067">
    <property type="component" value="Unassembled WGS sequence"/>
</dbReference>
<dbReference type="PANTHER" id="PTHR33121:SF70">
    <property type="entry name" value="SIGNALING PROTEIN YKOW"/>
    <property type="match status" value="1"/>
</dbReference>
<dbReference type="CDD" id="cd01948">
    <property type="entry name" value="EAL"/>
    <property type="match status" value="1"/>
</dbReference>
<evidence type="ECO:0000259" key="1">
    <source>
        <dbReference type="PROSITE" id="PS50883"/>
    </source>
</evidence>
<proteinExistence type="predicted"/>